<comment type="caution">
    <text evidence="3">The sequence shown here is derived from an EMBL/GenBank/DDBJ whole genome shotgun (WGS) entry which is preliminary data.</text>
</comment>
<proteinExistence type="predicted"/>
<feature type="domain" description="BTB" evidence="1">
    <location>
        <begin position="316"/>
        <end position="383"/>
    </location>
</feature>
<evidence type="ECO:0000259" key="2">
    <source>
        <dbReference type="PROSITE" id="PS50144"/>
    </source>
</evidence>
<dbReference type="GO" id="GO:0030163">
    <property type="term" value="P:protein catabolic process"/>
    <property type="evidence" value="ECO:0007669"/>
    <property type="project" value="UniProtKB-ARBA"/>
</dbReference>
<name>A0A8T0F7P5_ARGBR</name>
<organism evidence="3 4">
    <name type="scientific">Argiope bruennichi</name>
    <name type="common">Wasp spider</name>
    <name type="synonym">Aranea bruennichi</name>
    <dbReference type="NCBI Taxonomy" id="94029"/>
    <lineage>
        <taxon>Eukaryota</taxon>
        <taxon>Metazoa</taxon>
        <taxon>Ecdysozoa</taxon>
        <taxon>Arthropoda</taxon>
        <taxon>Chelicerata</taxon>
        <taxon>Arachnida</taxon>
        <taxon>Araneae</taxon>
        <taxon>Araneomorphae</taxon>
        <taxon>Entelegynae</taxon>
        <taxon>Araneoidea</taxon>
        <taxon>Araneidae</taxon>
        <taxon>Argiope</taxon>
    </lineage>
</organism>
<dbReference type="EMBL" id="JABXBU010000015">
    <property type="protein sequence ID" value="KAF8786412.1"/>
    <property type="molecule type" value="Genomic_DNA"/>
</dbReference>
<evidence type="ECO:0000259" key="1">
    <source>
        <dbReference type="PROSITE" id="PS50097"/>
    </source>
</evidence>
<dbReference type="Pfam" id="PF00651">
    <property type="entry name" value="BTB"/>
    <property type="match status" value="1"/>
</dbReference>
<evidence type="ECO:0000313" key="4">
    <source>
        <dbReference type="Proteomes" id="UP000807504"/>
    </source>
</evidence>
<dbReference type="Gene3D" id="3.30.710.10">
    <property type="entry name" value="Potassium Channel Kv1.1, Chain A"/>
    <property type="match status" value="1"/>
</dbReference>
<dbReference type="PANTHER" id="PTHR24413">
    <property type="entry name" value="SPECKLE-TYPE POZ PROTEIN"/>
    <property type="match status" value="1"/>
</dbReference>
<dbReference type="InterPro" id="IPR008974">
    <property type="entry name" value="TRAF-like"/>
</dbReference>
<reference evidence="3" key="2">
    <citation type="submission" date="2020-06" db="EMBL/GenBank/DDBJ databases">
        <authorList>
            <person name="Sheffer M."/>
        </authorList>
    </citation>
    <scope>NUCLEOTIDE SEQUENCE</scope>
</reference>
<evidence type="ECO:0000313" key="3">
    <source>
        <dbReference type="EMBL" id="KAF8786412.1"/>
    </source>
</evidence>
<dbReference type="Gene3D" id="2.60.210.10">
    <property type="entry name" value="Apoptosis, Tumor Necrosis Factor Receptor Associated Protein 2, Chain A"/>
    <property type="match status" value="2"/>
</dbReference>
<dbReference type="InterPro" id="IPR011333">
    <property type="entry name" value="SKP1/BTB/POZ_sf"/>
</dbReference>
<accession>A0A8T0F7P5</accession>
<dbReference type="CDD" id="cd00121">
    <property type="entry name" value="MATH"/>
    <property type="match status" value="1"/>
</dbReference>
<dbReference type="PROSITE" id="PS50097">
    <property type="entry name" value="BTB"/>
    <property type="match status" value="1"/>
</dbReference>
<protein>
    <submittedName>
        <fullName evidence="3">TD and POZ domain-containing protein 2</fullName>
    </submittedName>
</protein>
<keyword evidence="4" id="KW-1185">Reference proteome</keyword>
<sequence length="482" mass="55878">MRDKNLDSPKFIVHSMKNTEWFLRVYPRGRMFDCYIPCFLRRTDSSDGPQNVEIDYILTVVSTDGSIIFLREITGHTFERGTGFGFPDFVRREDIFENKSMCLPKDTLILKCQMWMHGKDVETSTYCRGCTRIGFDTRCYTWTIKDFTVRNWRQRLTIPVITASKSHPDLNISFLLNTFDDYLHIFISNTKNKDGEGLFMKCEITVLDSGGNPRESKKEEHLFTPQEKEWEFPLFIKKFRLTRNSEVYLPNDMLTLRCKFDISAGVVAERIEQLICGHANRSQDSWTSENFKSVRSKNLHSLKSDIHRLYIKQQFCDLVLKTHNTSILVHKAVVCSRSPVISDLVENDSAIKSTGIVDLSDIDSKTLNRMITFMYSDNLEHMTKESAECLYLAAEKYKIYSLKELCSSIITANLSVENVCDTLAFAEQHKDASMKTASQEFICENSVEIFVSDKWKRFMVEWIELAGETMHHVCLKKNCYGI</sequence>
<dbReference type="SMART" id="SM00225">
    <property type="entry name" value="BTB"/>
    <property type="match status" value="1"/>
</dbReference>
<dbReference type="Proteomes" id="UP000807504">
    <property type="component" value="Unassembled WGS sequence"/>
</dbReference>
<dbReference type="InterPro" id="IPR000210">
    <property type="entry name" value="BTB/POZ_dom"/>
</dbReference>
<gene>
    <name evidence="3" type="ORF">HNY73_008132</name>
</gene>
<dbReference type="AlphaFoldDB" id="A0A8T0F7P5"/>
<dbReference type="PROSITE" id="PS50144">
    <property type="entry name" value="MATH"/>
    <property type="match status" value="2"/>
</dbReference>
<feature type="domain" description="MATH" evidence="2">
    <location>
        <begin position="1"/>
        <end position="114"/>
    </location>
</feature>
<dbReference type="Gene3D" id="1.25.40.420">
    <property type="match status" value="1"/>
</dbReference>
<dbReference type="InterPro" id="IPR002083">
    <property type="entry name" value="MATH/TRAF_dom"/>
</dbReference>
<feature type="domain" description="MATH" evidence="2">
    <location>
        <begin position="137"/>
        <end position="260"/>
    </location>
</feature>
<dbReference type="Pfam" id="PF22486">
    <property type="entry name" value="MATH_2"/>
    <property type="match status" value="1"/>
</dbReference>
<dbReference type="SUPFAM" id="SSF49599">
    <property type="entry name" value="TRAF domain-like"/>
    <property type="match status" value="2"/>
</dbReference>
<reference evidence="3" key="1">
    <citation type="journal article" date="2020" name="bioRxiv">
        <title>Chromosome-level reference genome of the European wasp spider Argiope bruennichi: a resource for studies on range expansion and evolutionary adaptation.</title>
        <authorList>
            <person name="Sheffer M.M."/>
            <person name="Hoppe A."/>
            <person name="Krehenwinkel H."/>
            <person name="Uhl G."/>
            <person name="Kuss A.W."/>
            <person name="Jensen L."/>
            <person name="Jensen C."/>
            <person name="Gillespie R.G."/>
            <person name="Hoff K.J."/>
            <person name="Prost S."/>
        </authorList>
    </citation>
    <scope>NUCLEOTIDE SEQUENCE</scope>
</reference>
<dbReference type="SUPFAM" id="SSF54695">
    <property type="entry name" value="POZ domain"/>
    <property type="match status" value="1"/>
</dbReference>